<feature type="transmembrane region" description="Helical" evidence="4">
    <location>
        <begin position="329"/>
        <end position="347"/>
    </location>
</feature>
<keyword evidence="4" id="KW-1133">Transmembrane helix</keyword>
<dbReference type="InterPro" id="IPR011701">
    <property type="entry name" value="MFS"/>
</dbReference>
<dbReference type="SUPFAM" id="SSF103473">
    <property type="entry name" value="MFS general substrate transporter"/>
    <property type="match status" value="1"/>
</dbReference>
<evidence type="ECO:0000313" key="6">
    <source>
        <dbReference type="EMBL" id="QIW97035.1"/>
    </source>
</evidence>
<feature type="region of interest" description="Disordered" evidence="3">
    <location>
        <begin position="44"/>
        <end position="82"/>
    </location>
</feature>
<feature type="domain" description="Major facilitator superfamily (MFS) profile" evidence="5">
    <location>
        <begin position="93"/>
        <end position="480"/>
    </location>
</feature>
<keyword evidence="7" id="KW-1185">Reference proteome</keyword>
<evidence type="ECO:0000256" key="2">
    <source>
        <dbReference type="ARBA" id="ARBA00006727"/>
    </source>
</evidence>
<feature type="transmembrane region" description="Helical" evidence="4">
    <location>
        <begin position="390"/>
        <end position="407"/>
    </location>
</feature>
<evidence type="ECO:0000313" key="7">
    <source>
        <dbReference type="Proteomes" id="UP000503462"/>
    </source>
</evidence>
<sequence length="492" mass="52813">MSTASKGSTPGLLSRTDSLYTPSISIPLPFTAVAALREDKLQSCSPLQSHNSDFPVEEKSLPWPNDEESQPPTPTSVDKDAPDYPEGGRQAWLVVLGSFASMTAGFGYMNSIGVYQAYLASNQLSTYSEGSIGWIFSMYVFLSFFCGVQIGPVFDSHGPKWLIAAGSACLLASIFLLSICTQYWHFMLAFGVLGGVGTSLVFTPAVSAIGHWFFLKRANATGIAAAGGSLGGVVFPLVLQALFPMVGWGWAIRVQGFIFIVLLIVANLTIRSRLPPRPGGSVLPDFTIFRDVSFLLCTVGTYFLEWGLFCPIAYLVSFALSTNAMSTTFAFQTVAIFNAGSCIGRWIPGYIADKIGRYNTMIITVTLCMTASLALWLPSAVLPIMPNPDSTAIVGLLVTYCVLMGFASGSNISLTPVCVGMLCHTEEYYATCYTLVSFGTLTGIPISGAIISSSGGAYWGVALFTGLCYVFALACFSAVRVIKVGWRFNVFY</sequence>
<dbReference type="PANTHER" id="PTHR11360:SF177">
    <property type="entry name" value="RIBOFLAVIN TRANSPORTER MCH5"/>
    <property type="match status" value="1"/>
</dbReference>
<dbReference type="OrthoDB" id="410267at2759"/>
<evidence type="ECO:0000259" key="5">
    <source>
        <dbReference type="PROSITE" id="PS50850"/>
    </source>
</evidence>
<dbReference type="Gene3D" id="1.20.1250.20">
    <property type="entry name" value="MFS general substrate transporter like domains"/>
    <property type="match status" value="2"/>
</dbReference>
<dbReference type="InterPro" id="IPR050327">
    <property type="entry name" value="Proton-linked_MCT"/>
</dbReference>
<evidence type="ECO:0000256" key="4">
    <source>
        <dbReference type="SAM" id="Phobius"/>
    </source>
</evidence>
<dbReference type="AlphaFoldDB" id="A0A6H0XQS0"/>
<keyword evidence="4" id="KW-0472">Membrane</keyword>
<dbReference type="PROSITE" id="PS50850">
    <property type="entry name" value="MFS"/>
    <property type="match status" value="1"/>
</dbReference>
<feature type="transmembrane region" description="Helical" evidence="4">
    <location>
        <begin position="132"/>
        <end position="154"/>
    </location>
</feature>
<dbReference type="PANTHER" id="PTHR11360">
    <property type="entry name" value="MONOCARBOXYLATE TRANSPORTER"/>
    <property type="match status" value="1"/>
</dbReference>
<dbReference type="EMBL" id="CP051140">
    <property type="protein sequence ID" value="QIW97035.1"/>
    <property type="molecule type" value="Genomic_DNA"/>
</dbReference>
<reference evidence="6 7" key="1">
    <citation type="journal article" date="2016" name="Sci. Rep.">
        <title>Peltaster fructicola genome reveals evolution from an invasive phytopathogen to an ectophytic parasite.</title>
        <authorList>
            <person name="Xu C."/>
            <person name="Chen H."/>
            <person name="Gleason M.L."/>
            <person name="Xu J.R."/>
            <person name="Liu H."/>
            <person name="Zhang R."/>
            <person name="Sun G."/>
        </authorList>
    </citation>
    <scope>NUCLEOTIDE SEQUENCE [LARGE SCALE GENOMIC DNA]</scope>
    <source>
        <strain evidence="6 7">LNHT1506</strain>
    </source>
</reference>
<keyword evidence="4" id="KW-0812">Transmembrane</keyword>
<accession>A0A6H0XQS0</accession>
<feature type="transmembrane region" description="Helical" evidence="4">
    <location>
        <begin position="457"/>
        <end position="479"/>
    </location>
</feature>
<dbReference type="GO" id="GO:0022857">
    <property type="term" value="F:transmembrane transporter activity"/>
    <property type="evidence" value="ECO:0007669"/>
    <property type="project" value="InterPro"/>
</dbReference>
<feature type="transmembrane region" description="Helical" evidence="4">
    <location>
        <begin position="222"/>
        <end position="242"/>
    </location>
</feature>
<evidence type="ECO:0000256" key="1">
    <source>
        <dbReference type="ARBA" id="ARBA00004141"/>
    </source>
</evidence>
<dbReference type="CDD" id="cd17352">
    <property type="entry name" value="MFS_MCT_SLC16"/>
    <property type="match status" value="1"/>
</dbReference>
<feature type="transmembrane region" description="Helical" evidence="4">
    <location>
        <begin position="291"/>
        <end position="317"/>
    </location>
</feature>
<dbReference type="Proteomes" id="UP000503462">
    <property type="component" value="Chromosome 2"/>
</dbReference>
<comment type="similarity">
    <text evidence="2">Belongs to the major facilitator superfamily. Monocarboxylate porter (TC 2.A.1.13) family.</text>
</comment>
<protein>
    <recommendedName>
        <fullName evidence="5">Major facilitator superfamily (MFS) profile domain-containing protein</fullName>
    </recommendedName>
</protein>
<dbReference type="GO" id="GO:0016020">
    <property type="term" value="C:membrane"/>
    <property type="evidence" value="ECO:0007669"/>
    <property type="project" value="UniProtKB-SubCell"/>
</dbReference>
<dbReference type="InterPro" id="IPR020846">
    <property type="entry name" value="MFS_dom"/>
</dbReference>
<name>A0A6H0XQS0_9PEZI</name>
<organism evidence="6 7">
    <name type="scientific">Peltaster fructicola</name>
    <dbReference type="NCBI Taxonomy" id="286661"/>
    <lineage>
        <taxon>Eukaryota</taxon>
        <taxon>Fungi</taxon>
        <taxon>Dikarya</taxon>
        <taxon>Ascomycota</taxon>
        <taxon>Pezizomycotina</taxon>
        <taxon>Dothideomycetes</taxon>
        <taxon>Dothideomycetes incertae sedis</taxon>
        <taxon>Peltaster</taxon>
    </lineage>
</organism>
<proteinExistence type="inferred from homology"/>
<gene>
    <name evidence="6" type="ORF">AMS68_002553</name>
</gene>
<feature type="transmembrane region" description="Helical" evidence="4">
    <location>
        <begin position="248"/>
        <end position="270"/>
    </location>
</feature>
<dbReference type="Pfam" id="PF07690">
    <property type="entry name" value="MFS_1"/>
    <property type="match status" value="1"/>
</dbReference>
<feature type="transmembrane region" description="Helical" evidence="4">
    <location>
        <begin position="359"/>
        <end position="378"/>
    </location>
</feature>
<feature type="transmembrane region" description="Helical" evidence="4">
    <location>
        <begin position="91"/>
        <end position="112"/>
    </location>
</feature>
<dbReference type="InterPro" id="IPR036259">
    <property type="entry name" value="MFS_trans_sf"/>
</dbReference>
<evidence type="ECO:0000256" key="3">
    <source>
        <dbReference type="SAM" id="MobiDB-lite"/>
    </source>
</evidence>
<feature type="transmembrane region" description="Helical" evidence="4">
    <location>
        <begin position="428"/>
        <end position="451"/>
    </location>
</feature>
<feature type="transmembrane region" description="Helical" evidence="4">
    <location>
        <begin position="190"/>
        <end position="215"/>
    </location>
</feature>
<feature type="transmembrane region" description="Helical" evidence="4">
    <location>
        <begin position="161"/>
        <end position="184"/>
    </location>
</feature>
<feature type="region of interest" description="Disordered" evidence="3">
    <location>
        <begin position="1"/>
        <end position="23"/>
    </location>
</feature>
<comment type="subcellular location">
    <subcellularLocation>
        <location evidence="1">Membrane</location>
        <topology evidence="1">Multi-pass membrane protein</topology>
    </subcellularLocation>
</comment>